<dbReference type="PANTHER" id="PTHR21277:SF5">
    <property type="entry name" value="TRANSCRIPTIONAL ADAPTER 1"/>
    <property type="match status" value="1"/>
</dbReference>
<keyword evidence="3" id="KW-0805">Transcription regulation</keyword>
<keyword evidence="4" id="KW-0804">Transcription</keyword>
<comment type="similarity">
    <text evidence="2">Belongs to the TADA1 family.</text>
</comment>
<evidence type="ECO:0000256" key="4">
    <source>
        <dbReference type="ARBA" id="ARBA00023163"/>
    </source>
</evidence>
<proteinExistence type="inferred from homology"/>
<dbReference type="GO" id="GO:0005634">
    <property type="term" value="C:nucleus"/>
    <property type="evidence" value="ECO:0007669"/>
    <property type="project" value="UniProtKB-SubCell"/>
</dbReference>
<dbReference type="InterPro" id="IPR024738">
    <property type="entry name" value="Hfi1/Tada1"/>
</dbReference>
<dbReference type="PANTHER" id="PTHR21277">
    <property type="entry name" value="TRANSCRIPTIONAL ADAPTER 1"/>
    <property type="match status" value="1"/>
</dbReference>
<dbReference type="GO" id="GO:0000124">
    <property type="term" value="C:SAGA complex"/>
    <property type="evidence" value="ECO:0007669"/>
    <property type="project" value="TreeGrafter"/>
</dbReference>
<evidence type="ECO:0000256" key="1">
    <source>
        <dbReference type="ARBA" id="ARBA00004123"/>
    </source>
</evidence>
<organism evidence="7">
    <name type="scientific">Clastoptera arizonana</name>
    <name type="common">Arizona spittle bug</name>
    <dbReference type="NCBI Taxonomy" id="38151"/>
    <lineage>
        <taxon>Eukaryota</taxon>
        <taxon>Metazoa</taxon>
        <taxon>Ecdysozoa</taxon>
        <taxon>Arthropoda</taxon>
        <taxon>Hexapoda</taxon>
        <taxon>Insecta</taxon>
        <taxon>Pterygota</taxon>
        <taxon>Neoptera</taxon>
        <taxon>Paraneoptera</taxon>
        <taxon>Hemiptera</taxon>
        <taxon>Auchenorrhyncha</taxon>
        <taxon>Cercopoidea</taxon>
        <taxon>Clastopteridae</taxon>
        <taxon>Clastoptera</taxon>
    </lineage>
</organism>
<dbReference type="AlphaFoldDB" id="A0A1B6DIG1"/>
<gene>
    <name evidence="7" type="ORF">g.10365</name>
</gene>
<evidence type="ECO:0000256" key="6">
    <source>
        <dbReference type="SAM" id="MobiDB-lite"/>
    </source>
</evidence>
<evidence type="ECO:0000256" key="3">
    <source>
        <dbReference type="ARBA" id="ARBA00023015"/>
    </source>
</evidence>
<feature type="compositionally biased region" description="Basic residues" evidence="6">
    <location>
        <begin position="85"/>
        <end position="100"/>
    </location>
</feature>
<comment type="subcellular location">
    <subcellularLocation>
        <location evidence="1">Nucleus</location>
    </subcellularLocation>
</comment>
<keyword evidence="5" id="KW-0539">Nucleus</keyword>
<evidence type="ECO:0000313" key="7">
    <source>
        <dbReference type="EMBL" id="JAS25491.1"/>
    </source>
</evidence>
<sequence>MTTLDDINAARNSLMDSLGNQKEPYMKFMKQWFQMKLSKTEFDTEVRTILDSTQISLHNDFMSQLFQKCIQSTRAFRPISSVSGNKHRSKTVTNNKRRNRQSNGGFQPTDIHDHVNVCRSTRPQDEPLRYCTQELLLPDHDFIYLRLMWAAWHNGLKGAENSAADLLVVAIQHFLKDVITAIISRRKGYQLKHGKFMHGLGTPVPNPWLRNTVNLIKDDSDDCVMEVSETDENHLIPVPRQTPDQLQQEIALRLCCSSSEVCNSHAITPSFCLEALQVHRSTVFSNSVYAVNMERIVSQIYHPSWEEIGE</sequence>
<dbReference type="Pfam" id="PF12767">
    <property type="entry name" value="SAGA-Tad1"/>
    <property type="match status" value="1"/>
</dbReference>
<dbReference type="EMBL" id="GEDC01011807">
    <property type="protein sequence ID" value="JAS25491.1"/>
    <property type="molecule type" value="Transcribed_RNA"/>
</dbReference>
<name>A0A1B6DIG1_9HEMI</name>
<evidence type="ECO:0000256" key="2">
    <source>
        <dbReference type="ARBA" id="ARBA00010314"/>
    </source>
</evidence>
<feature type="region of interest" description="Disordered" evidence="6">
    <location>
        <begin position="80"/>
        <end position="111"/>
    </location>
</feature>
<protein>
    <submittedName>
        <fullName evidence="7">Uncharacterized protein</fullName>
    </submittedName>
</protein>
<evidence type="ECO:0000256" key="5">
    <source>
        <dbReference type="ARBA" id="ARBA00023242"/>
    </source>
</evidence>
<accession>A0A1B6DIG1</accession>
<dbReference type="GO" id="GO:0006357">
    <property type="term" value="P:regulation of transcription by RNA polymerase II"/>
    <property type="evidence" value="ECO:0007669"/>
    <property type="project" value="TreeGrafter"/>
</dbReference>
<dbReference type="CDD" id="cd22934">
    <property type="entry name" value="HFD_TADA1"/>
    <property type="match status" value="1"/>
</dbReference>
<reference evidence="7" key="1">
    <citation type="submission" date="2015-12" db="EMBL/GenBank/DDBJ databases">
        <title>De novo transcriptome assembly of four potential Pierce s Disease insect vectors from Arizona vineyards.</title>
        <authorList>
            <person name="Tassone E.E."/>
        </authorList>
    </citation>
    <scope>NUCLEOTIDE SEQUENCE</scope>
</reference>
<dbReference type="GO" id="GO:0003713">
    <property type="term" value="F:transcription coactivator activity"/>
    <property type="evidence" value="ECO:0007669"/>
    <property type="project" value="TreeGrafter"/>
</dbReference>